<keyword evidence="4 7" id="KW-0863">Zinc-finger</keyword>
<evidence type="ECO:0000313" key="10">
    <source>
        <dbReference type="Proteomes" id="UP000826195"/>
    </source>
</evidence>
<evidence type="ECO:0000259" key="8">
    <source>
        <dbReference type="PROSITE" id="PS50157"/>
    </source>
</evidence>
<keyword evidence="3" id="KW-0677">Repeat</keyword>
<sequence length="215" mass="26298">MIRWAKWDLSWQIFHQEDSENAGNFRHQCPKCYRSYKHRSHMIRHCKYECGIPQRFECPYCKHHLRQRTHVWVHIRRFHPNNEFYCFQFEADKVPKNRVGIYQCPNCGNFYKWKNSLLAHFLTDFYGVNVIPYMGPSQEISFGFRPKKEIFSCPKCLRGFSRKSNRNRHFKYECGHEPRFKCPYCDVRSKQTSRVYLHIREKHRGEKVFYVDLKA</sequence>
<proteinExistence type="predicted"/>
<evidence type="ECO:0000313" key="9">
    <source>
        <dbReference type="EMBL" id="KAH0553734.1"/>
    </source>
</evidence>
<dbReference type="Gene3D" id="3.30.160.60">
    <property type="entry name" value="Classic Zinc Finger"/>
    <property type="match status" value="2"/>
</dbReference>
<evidence type="ECO:0000256" key="3">
    <source>
        <dbReference type="ARBA" id="ARBA00022737"/>
    </source>
</evidence>
<evidence type="ECO:0000256" key="4">
    <source>
        <dbReference type="ARBA" id="ARBA00022771"/>
    </source>
</evidence>
<dbReference type="Proteomes" id="UP000826195">
    <property type="component" value="Unassembled WGS sequence"/>
</dbReference>
<dbReference type="GO" id="GO:0008270">
    <property type="term" value="F:zinc ion binding"/>
    <property type="evidence" value="ECO:0007669"/>
    <property type="project" value="UniProtKB-KW"/>
</dbReference>
<dbReference type="PROSITE" id="PS50157">
    <property type="entry name" value="ZINC_FINGER_C2H2_2"/>
    <property type="match status" value="2"/>
</dbReference>
<evidence type="ECO:0000256" key="5">
    <source>
        <dbReference type="ARBA" id="ARBA00022833"/>
    </source>
</evidence>
<feature type="domain" description="C2H2-type" evidence="8">
    <location>
        <begin position="180"/>
        <end position="208"/>
    </location>
</feature>
<comment type="subcellular location">
    <subcellularLocation>
        <location evidence="1">Nucleus</location>
    </subcellularLocation>
</comment>
<dbReference type="SUPFAM" id="SSF57667">
    <property type="entry name" value="beta-beta-alpha zinc fingers"/>
    <property type="match status" value="1"/>
</dbReference>
<protein>
    <recommendedName>
        <fullName evidence="8">C2H2-type domain-containing protein</fullName>
    </recommendedName>
</protein>
<dbReference type="InterPro" id="IPR036236">
    <property type="entry name" value="Znf_C2H2_sf"/>
</dbReference>
<evidence type="ECO:0000256" key="7">
    <source>
        <dbReference type="PROSITE-ProRule" id="PRU00042"/>
    </source>
</evidence>
<comment type="caution">
    <text evidence="9">The sequence shown here is derived from an EMBL/GenBank/DDBJ whole genome shotgun (WGS) entry which is preliminary data.</text>
</comment>
<dbReference type="GO" id="GO:0005634">
    <property type="term" value="C:nucleus"/>
    <property type="evidence" value="ECO:0007669"/>
    <property type="project" value="UniProtKB-SubCell"/>
</dbReference>
<evidence type="ECO:0000256" key="6">
    <source>
        <dbReference type="ARBA" id="ARBA00023242"/>
    </source>
</evidence>
<keyword evidence="10" id="KW-1185">Reference proteome</keyword>
<reference evidence="9 10" key="1">
    <citation type="journal article" date="2021" name="J. Hered.">
        <title>A chromosome-level genome assembly of the parasitoid wasp, Cotesia glomerata (Hymenoptera: Braconidae).</title>
        <authorList>
            <person name="Pinto B.J."/>
            <person name="Weis J.J."/>
            <person name="Gamble T."/>
            <person name="Ode P.J."/>
            <person name="Paul R."/>
            <person name="Zaspel J.M."/>
        </authorList>
    </citation>
    <scope>NUCLEOTIDE SEQUENCE [LARGE SCALE GENOMIC DNA]</scope>
    <source>
        <strain evidence="9">CgM1</strain>
    </source>
</reference>
<evidence type="ECO:0000256" key="1">
    <source>
        <dbReference type="ARBA" id="ARBA00004123"/>
    </source>
</evidence>
<gene>
    <name evidence="9" type="ORF">KQX54_003813</name>
</gene>
<accession>A0AAV7ILQ3</accession>
<dbReference type="InterPro" id="IPR013087">
    <property type="entry name" value="Znf_C2H2_type"/>
</dbReference>
<dbReference type="PANTHER" id="PTHR24406">
    <property type="entry name" value="TRANSCRIPTIONAL REPRESSOR CTCFL-RELATED"/>
    <property type="match status" value="1"/>
</dbReference>
<keyword evidence="5" id="KW-0862">Zinc</keyword>
<keyword evidence="2" id="KW-0479">Metal-binding</keyword>
<dbReference type="EMBL" id="JAHXZJ010001119">
    <property type="protein sequence ID" value="KAH0553734.1"/>
    <property type="molecule type" value="Genomic_DNA"/>
</dbReference>
<name>A0AAV7ILQ3_COTGL</name>
<dbReference type="AlphaFoldDB" id="A0AAV7ILQ3"/>
<dbReference type="SMART" id="SM00355">
    <property type="entry name" value="ZnF_C2H2"/>
    <property type="match status" value="5"/>
</dbReference>
<evidence type="ECO:0000256" key="2">
    <source>
        <dbReference type="ARBA" id="ARBA00022723"/>
    </source>
</evidence>
<dbReference type="InterPro" id="IPR050888">
    <property type="entry name" value="ZnF_C2H2-type_TF"/>
</dbReference>
<dbReference type="PROSITE" id="PS00028">
    <property type="entry name" value="ZINC_FINGER_C2H2_1"/>
    <property type="match status" value="1"/>
</dbReference>
<keyword evidence="6" id="KW-0539">Nucleus</keyword>
<organism evidence="9 10">
    <name type="scientific">Cotesia glomerata</name>
    <name type="common">Lepidopteran parasitic wasp</name>
    <name type="synonym">Apanteles glomeratus</name>
    <dbReference type="NCBI Taxonomy" id="32391"/>
    <lineage>
        <taxon>Eukaryota</taxon>
        <taxon>Metazoa</taxon>
        <taxon>Ecdysozoa</taxon>
        <taxon>Arthropoda</taxon>
        <taxon>Hexapoda</taxon>
        <taxon>Insecta</taxon>
        <taxon>Pterygota</taxon>
        <taxon>Neoptera</taxon>
        <taxon>Endopterygota</taxon>
        <taxon>Hymenoptera</taxon>
        <taxon>Apocrita</taxon>
        <taxon>Ichneumonoidea</taxon>
        <taxon>Braconidae</taxon>
        <taxon>Microgastrinae</taxon>
        <taxon>Cotesia</taxon>
    </lineage>
</organism>
<feature type="domain" description="C2H2-type" evidence="8">
    <location>
        <begin position="151"/>
        <end position="178"/>
    </location>
</feature>